<proteinExistence type="predicted"/>
<dbReference type="GO" id="GO:0005975">
    <property type="term" value="P:carbohydrate metabolic process"/>
    <property type="evidence" value="ECO:0007669"/>
    <property type="project" value="InterPro"/>
</dbReference>
<dbReference type="AlphaFoldDB" id="A0A927YMZ4"/>
<reference evidence="3" key="1">
    <citation type="submission" date="2019-04" db="EMBL/GenBank/DDBJ databases">
        <title>Evolution of Biomass-Degrading Anaerobic Consortia Revealed by Metagenomics.</title>
        <authorList>
            <person name="Peng X."/>
        </authorList>
    </citation>
    <scope>NUCLEOTIDE SEQUENCE</scope>
    <source>
        <strain evidence="3">SIG311</strain>
    </source>
</reference>
<dbReference type="Pfam" id="PF21104">
    <property type="entry name" value="Glyco_hydro_78_N"/>
    <property type="match status" value="1"/>
</dbReference>
<dbReference type="Proteomes" id="UP000766246">
    <property type="component" value="Unassembled WGS sequence"/>
</dbReference>
<dbReference type="EMBL" id="SVER01000016">
    <property type="protein sequence ID" value="MBE5919622.1"/>
    <property type="molecule type" value="Genomic_DNA"/>
</dbReference>
<evidence type="ECO:0000313" key="4">
    <source>
        <dbReference type="Proteomes" id="UP000766246"/>
    </source>
</evidence>
<dbReference type="InterPro" id="IPR049164">
    <property type="entry name" value="Glyco_hydro_78_N"/>
</dbReference>
<dbReference type="PANTHER" id="PTHR34987:SF4">
    <property type="entry name" value="ALPHA-L-RHAMNOSIDASE C-TERMINAL DOMAIN-CONTAINING PROTEIN"/>
    <property type="match status" value="1"/>
</dbReference>
<organism evidence="3 4">
    <name type="scientific">Pseudobutyrivibrio ruminis</name>
    <dbReference type="NCBI Taxonomy" id="46206"/>
    <lineage>
        <taxon>Bacteria</taxon>
        <taxon>Bacillati</taxon>
        <taxon>Bacillota</taxon>
        <taxon>Clostridia</taxon>
        <taxon>Lachnospirales</taxon>
        <taxon>Lachnospiraceae</taxon>
        <taxon>Pseudobutyrivibrio</taxon>
    </lineage>
</organism>
<comment type="caution">
    <text evidence="3">The sequence shown here is derived from an EMBL/GenBank/DDBJ whole genome shotgun (WGS) entry which is preliminary data.</text>
</comment>
<dbReference type="Gene3D" id="1.50.10.10">
    <property type="match status" value="1"/>
</dbReference>
<evidence type="ECO:0000259" key="1">
    <source>
        <dbReference type="Pfam" id="PF17389"/>
    </source>
</evidence>
<feature type="domain" description="Glycosyl hydrolase family 78 alpha-rhamnosidase N-terminal" evidence="2">
    <location>
        <begin position="28"/>
        <end position="142"/>
    </location>
</feature>
<dbReference type="InterPro" id="IPR035396">
    <property type="entry name" value="Bac_rhamnosid6H"/>
</dbReference>
<dbReference type="Pfam" id="PF17389">
    <property type="entry name" value="Bac_rhamnosid6H"/>
    <property type="match status" value="1"/>
</dbReference>
<dbReference type="InterPro" id="IPR008928">
    <property type="entry name" value="6-hairpin_glycosidase_sf"/>
</dbReference>
<gene>
    <name evidence="3" type="ORF">E7272_07225</name>
</gene>
<feature type="domain" description="Alpha-L-rhamnosidase six-hairpin glycosidase" evidence="1">
    <location>
        <begin position="155"/>
        <end position="488"/>
    </location>
</feature>
<evidence type="ECO:0000313" key="3">
    <source>
        <dbReference type="EMBL" id="MBE5919622.1"/>
    </source>
</evidence>
<dbReference type="InterPro" id="IPR012341">
    <property type="entry name" value="6hp_glycosidase-like_sf"/>
</dbReference>
<name>A0A927YMZ4_9FIRM</name>
<protein>
    <recommendedName>
        <fullName evidence="5">Alpha-L-rhamnosidase</fullName>
    </recommendedName>
</protein>
<evidence type="ECO:0008006" key="5">
    <source>
        <dbReference type="Google" id="ProtNLM"/>
    </source>
</evidence>
<accession>A0A927YMZ4</accession>
<evidence type="ECO:0000259" key="2">
    <source>
        <dbReference type="Pfam" id="PF21104"/>
    </source>
</evidence>
<sequence>MRDEKLLKKAISLMPKLIYKNVSPVGTDYQTKQLKKGDSIVLDFGDHQVGRLAFDLKAKGSHPDAPAYLRLHFAEREIELTENPKEYNGWVCASWIEEEYIHVDVIPSTVKLPRRYAFRYVKIEVLDISDKYKIYFDNVVCTSESSADDTKLVALNTTNELHKSLDKVAIKTLHDCMQLVFEDGPKRDRRLWIGDLRMQALANYETYRNYELVKEGLYLFGALTNDEGRVGACIFLEPEPEVDDTFMFDYSLFFINILLDYYRKTADLQAVKDLWHVCKRQIELAMNNLDDNYVVADSDKLGWCFVDWNLGLNKQGSAQGILLYALEAAIELAQIVEDVLVEEEYAQYYLQIKTSANKFLFDSEKGVYISGSDRQISFASQVWMILGGAIEGNKAVKLLERTKAMDDAAMMVTPYMYHNYIEALIMIGEKDLALKEMESYWGGMLDEGADTFWELYNPKNPNESPYGGTIVNSYCHAWSCGPTYFLRKYFYN</sequence>
<dbReference type="PANTHER" id="PTHR34987">
    <property type="entry name" value="C, PUTATIVE (AFU_ORTHOLOGUE AFUA_3G02880)-RELATED"/>
    <property type="match status" value="1"/>
</dbReference>
<dbReference type="SUPFAM" id="SSF48208">
    <property type="entry name" value="Six-hairpin glycosidases"/>
    <property type="match status" value="1"/>
</dbReference>